<gene>
    <name evidence="4" type="ORF">K493DRAFT_311764</name>
    <name evidence="3" type="ORF">K493DRAFT_321972</name>
</gene>
<protein>
    <recommendedName>
        <fullName evidence="6">Arrestin C-terminal-like domain-containing protein</fullName>
    </recommendedName>
</protein>
<evidence type="ECO:0000259" key="1">
    <source>
        <dbReference type="Pfam" id="PF00339"/>
    </source>
</evidence>
<dbReference type="GO" id="GO:0005829">
    <property type="term" value="C:cytosol"/>
    <property type="evidence" value="ECO:0007669"/>
    <property type="project" value="TreeGrafter"/>
</dbReference>
<evidence type="ECO:0000259" key="2">
    <source>
        <dbReference type="Pfam" id="PF02752"/>
    </source>
</evidence>
<dbReference type="GO" id="GO:0005886">
    <property type="term" value="C:plasma membrane"/>
    <property type="evidence" value="ECO:0007669"/>
    <property type="project" value="TreeGrafter"/>
</dbReference>
<dbReference type="PANTHER" id="PTHR11188">
    <property type="entry name" value="ARRESTIN DOMAIN CONTAINING PROTEIN"/>
    <property type="match status" value="1"/>
</dbReference>
<feature type="domain" description="Arrestin C-terminal-like" evidence="2">
    <location>
        <begin position="155"/>
        <end position="287"/>
    </location>
</feature>
<comment type="caution">
    <text evidence="4">The sequence shown here is derived from an EMBL/GenBank/DDBJ whole genome shotgun (WGS) entry which is preliminary data.</text>
</comment>
<dbReference type="InterPro" id="IPR011021">
    <property type="entry name" value="Arrestin-like_N"/>
</dbReference>
<dbReference type="EMBL" id="MCFE01000047">
    <property type="protein sequence ID" value="ORY03403.1"/>
    <property type="molecule type" value="Genomic_DNA"/>
</dbReference>
<dbReference type="PANTHER" id="PTHR11188:SF17">
    <property type="entry name" value="FI21816P1"/>
    <property type="match status" value="1"/>
</dbReference>
<dbReference type="Gene3D" id="2.60.40.640">
    <property type="match status" value="1"/>
</dbReference>
<proteinExistence type="predicted"/>
<evidence type="ECO:0008006" key="6">
    <source>
        <dbReference type="Google" id="ProtNLM"/>
    </source>
</evidence>
<dbReference type="GO" id="GO:0031625">
    <property type="term" value="F:ubiquitin protein ligase binding"/>
    <property type="evidence" value="ECO:0007669"/>
    <property type="project" value="TreeGrafter"/>
</dbReference>
<dbReference type="AlphaFoldDB" id="A0A1Y1YZC9"/>
<dbReference type="STRING" id="1314790.A0A1Y1YZC9"/>
<sequence>MSPKLQIQLDQDTFYKREYEEGGASSMLKGKLVFCPSSSIKVVYINLSFRGKLTMAKGFQTTRKTFFEHTWTFHHDVGSTLFDAQQYTYDFDLPLPSDLPESCVADYARVEYSLKATVETPLFYSNIRTDKAVFIHKNNSQLLSVAYNTHIQNSWKDMIDYEVVIPSHEYIPGDSFPVTLKHVILDPRCKLVNVWAGLNEKTIYNKADGSPGDDASCVKKWLHTTTTEILEGSEQSYLSLTVPKSSKNVHFDSSTPYVEVLHSLYTRIEVEVDGKIEQIRSILPVCVVRHTVGSEETQMYEPLPTYEIIKLDCPPTYATSKCVAIPQAEAPPAYIQ</sequence>
<feature type="domain" description="Arrestin-like N-terminal" evidence="1">
    <location>
        <begin position="80"/>
        <end position="126"/>
    </location>
</feature>
<dbReference type="InterPro" id="IPR014752">
    <property type="entry name" value="Arrestin-like_C"/>
</dbReference>
<dbReference type="Proteomes" id="UP000193498">
    <property type="component" value="Unassembled WGS sequence"/>
</dbReference>
<dbReference type="Pfam" id="PF02752">
    <property type="entry name" value="Arrestin_C"/>
    <property type="match status" value="1"/>
</dbReference>
<organism evidence="4 5">
    <name type="scientific">Basidiobolus meristosporus CBS 931.73</name>
    <dbReference type="NCBI Taxonomy" id="1314790"/>
    <lineage>
        <taxon>Eukaryota</taxon>
        <taxon>Fungi</taxon>
        <taxon>Fungi incertae sedis</taxon>
        <taxon>Zoopagomycota</taxon>
        <taxon>Entomophthoromycotina</taxon>
        <taxon>Basidiobolomycetes</taxon>
        <taxon>Basidiobolales</taxon>
        <taxon>Basidiobolaceae</taxon>
        <taxon>Basidiobolus</taxon>
    </lineage>
</organism>
<evidence type="ECO:0000313" key="5">
    <source>
        <dbReference type="Proteomes" id="UP000193498"/>
    </source>
</evidence>
<dbReference type="InterPro" id="IPR014756">
    <property type="entry name" value="Ig_E-set"/>
</dbReference>
<dbReference type="SUPFAM" id="SSF81296">
    <property type="entry name" value="E set domains"/>
    <property type="match status" value="1"/>
</dbReference>
<evidence type="ECO:0000313" key="4">
    <source>
        <dbReference type="EMBL" id="ORY03403.1"/>
    </source>
</evidence>
<accession>A0A1Y1YZC9</accession>
<dbReference type="GO" id="GO:0070086">
    <property type="term" value="P:ubiquitin-dependent endocytosis"/>
    <property type="evidence" value="ECO:0007669"/>
    <property type="project" value="TreeGrafter"/>
</dbReference>
<dbReference type="InParanoid" id="A0A1Y1YZC9"/>
<dbReference type="Pfam" id="PF00339">
    <property type="entry name" value="Arrestin_N"/>
    <property type="match status" value="1"/>
</dbReference>
<dbReference type="InterPro" id="IPR050357">
    <property type="entry name" value="Arrestin_domain-protein"/>
</dbReference>
<dbReference type="InterPro" id="IPR011022">
    <property type="entry name" value="Arrestin_C-like"/>
</dbReference>
<reference evidence="4 5" key="1">
    <citation type="submission" date="2016-07" db="EMBL/GenBank/DDBJ databases">
        <title>Pervasive Adenine N6-methylation of Active Genes in Fungi.</title>
        <authorList>
            <consortium name="DOE Joint Genome Institute"/>
            <person name="Mondo S.J."/>
            <person name="Dannebaum R.O."/>
            <person name="Kuo R.C."/>
            <person name="Labutti K."/>
            <person name="Haridas S."/>
            <person name="Kuo A."/>
            <person name="Salamov A."/>
            <person name="Ahrendt S.R."/>
            <person name="Lipzen A."/>
            <person name="Sullivan W."/>
            <person name="Andreopoulos W.B."/>
            <person name="Clum A."/>
            <person name="Lindquist E."/>
            <person name="Daum C."/>
            <person name="Ramamoorthy G.K."/>
            <person name="Gryganskyi A."/>
            <person name="Culley D."/>
            <person name="Magnuson J.K."/>
            <person name="James T.Y."/>
            <person name="O'Malley M.A."/>
            <person name="Stajich J.E."/>
            <person name="Spatafora J.W."/>
            <person name="Visel A."/>
            <person name="Grigoriev I.V."/>
        </authorList>
    </citation>
    <scope>NUCLEOTIDE SEQUENCE [LARGE SCALE GENOMIC DNA]</scope>
    <source>
        <strain evidence="4 5">CBS 931.73</strain>
    </source>
</reference>
<dbReference type="EMBL" id="MCFE01001200">
    <property type="protein sequence ID" value="ORX64509.1"/>
    <property type="molecule type" value="Genomic_DNA"/>
</dbReference>
<keyword evidence="5" id="KW-1185">Reference proteome</keyword>
<dbReference type="OrthoDB" id="2333384at2759"/>
<evidence type="ECO:0000313" key="3">
    <source>
        <dbReference type="EMBL" id="ORX64509.1"/>
    </source>
</evidence>
<dbReference type="GO" id="GO:0030674">
    <property type="term" value="F:protein-macromolecule adaptor activity"/>
    <property type="evidence" value="ECO:0007669"/>
    <property type="project" value="TreeGrafter"/>
</dbReference>
<name>A0A1Y1YZC9_9FUNG</name>